<keyword evidence="6" id="KW-0460">Magnesium</keyword>
<dbReference type="NCBIfam" id="TIGR01865">
    <property type="entry name" value="cas_Csn1"/>
    <property type="match status" value="2"/>
</dbReference>
<dbReference type="PROSITE" id="PS51749">
    <property type="entry name" value="HNH_CAS9"/>
    <property type="match status" value="1"/>
</dbReference>
<keyword evidence="4 12" id="KW-0255">Endonuclease</keyword>
<proteinExistence type="predicted"/>
<dbReference type="InterPro" id="IPR028629">
    <property type="entry name" value="Cas9"/>
</dbReference>
<name>A0ABY4BW40_9FLAO</name>
<dbReference type="Pfam" id="PF13395">
    <property type="entry name" value="HNH_4"/>
    <property type="match status" value="1"/>
</dbReference>
<dbReference type="InterPro" id="IPR036397">
    <property type="entry name" value="RNaseH_sf"/>
</dbReference>
<keyword evidence="2 12" id="KW-0540">Nuclease</keyword>
<keyword evidence="16" id="KW-1185">Reference proteome</keyword>
<dbReference type="Pfam" id="PF18541">
    <property type="entry name" value="RuvC_III"/>
    <property type="match status" value="1"/>
</dbReference>
<evidence type="ECO:0000256" key="3">
    <source>
        <dbReference type="ARBA" id="ARBA00022723"/>
    </source>
</evidence>
<evidence type="ECO:0000256" key="6">
    <source>
        <dbReference type="ARBA" id="ARBA00022842"/>
    </source>
</evidence>
<evidence type="ECO:0000256" key="7">
    <source>
        <dbReference type="ARBA" id="ARBA00022884"/>
    </source>
</evidence>
<dbReference type="Gene3D" id="3.30.420.10">
    <property type="entry name" value="Ribonuclease H-like superfamily/Ribonuclease H"/>
    <property type="match status" value="1"/>
</dbReference>
<keyword evidence="3" id="KW-0479">Metal-binding</keyword>
<dbReference type="InterPro" id="IPR033114">
    <property type="entry name" value="HNH_CAS9"/>
</dbReference>
<evidence type="ECO:0000256" key="10">
    <source>
        <dbReference type="ARBA" id="ARBA00023211"/>
    </source>
</evidence>
<comment type="cofactor">
    <cofactor evidence="1">
        <name>Mg(2+)</name>
        <dbReference type="ChEBI" id="CHEBI:18420"/>
    </cofactor>
</comment>
<dbReference type="Proteomes" id="UP000831460">
    <property type="component" value="Chromosome"/>
</dbReference>
<keyword evidence="7" id="KW-0694">RNA-binding</keyword>
<dbReference type="EMBL" id="CP094532">
    <property type="protein sequence ID" value="UOE42392.1"/>
    <property type="molecule type" value="Genomic_DNA"/>
</dbReference>
<dbReference type="RefSeq" id="WP_243551513.1">
    <property type="nucleotide sequence ID" value="NZ_CP094532.1"/>
</dbReference>
<dbReference type="InterPro" id="IPR041383">
    <property type="entry name" value="RuvC_III"/>
</dbReference>
<evidence type="ECO:0000256" key="4">
    <source>
        <dbReference type="ARBA" id="ARBA00022759"/>
    </source>
</evidence>
<evidence type="ECO:0000256" key="9">
    <source>
        <dbReference type="ARBA" id="ARBA00023125"/>
    </source>
</evidence>
<evidence type="ECO:0000256" key="12">
    <source>
        <dbReference type="PROSITE-ProRule" id="PRU01085"/>
    </source>
</evidence>
<keyword evidence="9 12" id="KW-0238">DNA-binding</keyword>
<feature type="coiled-coil region" evidence="13">
    <location>
        <begin position="834"/>
        <end position="868"/>
    </location>
</feature>
<keyword evidence="10" id="KW-0464">Manganese</keyword>
<dbReference type="InterPro" id="IPR003615">
    <property type="entry name" value="HNH_nuc"/>
</dbReference>
<gene>
    <name evidence="15" type="ORF">MTP09_07090</name>
</gene>
<keyword evidence="5 12" id="KW-0378">Hydrolase</keyword>
<evidence type="ECO:0000256" key="13">
    <source>
        <dbReference type="SAM" id="Coils"/>
    </source>
</evidence>
<comment type="subunit">
    <text evidence="11">Monomer. Binds crRNA and tracrRNA.</text>
</comment>
<evidence type="ECO:0000256" key="8">
    <source>
        <dbReference type="ARBA" id="ARBA00023118"/>
    </source>
</evidence>
<protein>
    <recommendedName>
        <fullName evidence="14">HNH Cas9-type domain-containing protein</fullName>
    </recommendedName>
</protein>
<evidence type="ECO:0000256" key="5">
    <source>
        <dbReference type="ARBA" id="ARBA00022801"/>
    </source>
</evidence>
<accession>A0ABY4BW40</accession>
<evidence type="ECO:0000259" key="14">
    <source>
        <dbReference type="PROSITE" id="PS51749"/>
    </source>
</evidence>
<sequence>MDNTLGIDLGTNSIGMTLRHENSFKWYGVYTFRKGVGDGKSGEFSLAAERTKNRSSRRLYNARRYRKWATLEVLIKNDLCPLPIEDLKKWKHYDKGVGRKFPVNNEKFNQWIKLDFNFDGVPDHSSPYQLRREVITEKLDLTNQENRYKIGRALYHISQRRGFKSSRKIGTNEKTAVYKGSKETGTIGRNVYEDLIEKNGSLGAAFAKLEDEGIRIRNRYTLRSDYYKEVEKILTFQEISDENLIQAILKAIFFQRPLRSQKGLIGKCTMEPNKPRCPISHPNFEEYRAWSFVNNIKYKETEEDDFQPLPLPLKENLIKEKLFLKKNNVDFLQLRKFICKDERKNWILNYSKRMDKVSASTCPVSTHLQAAFGENWREIQIKSNRIRKDNGNNVFYNIEDIWHILFSFEDEEYFEEFLLTSLELEENQISVLLKLWKNFPVGYANLSLKAINNILLFLKKGIIYSEAVFLAKIPEMIGKQLFEDNSEELISKFEEIIDRVKYQKSIINITNSLIATYKGQEIDEQHARKDFTYRLSEYDQKDVLKTLEEYYGKKTWGSINETEKQNVIKDVAAEYQEFFNDTKRDYRKQPKLVEAFYNFLIDNFSLNEKQLKRLYHPSMIDIYPSEDDQVLLKSPKTRAFKNPMAYKTLHKLRHVINHLIEKGLIDNETRIVLEVARELNDKNKRAAIEDYQRERERENLEYAAAISELINDPDFSGNANPNSLTDREKFRMWSEQTNVCEDELNEIFKADSSVKKYRLWKEQNAICLYTGRFISLTDLFNENIIDFEHTIPRSLSFDNSLANLTVCYADYNRNVKKNRIPTQLPNYSESFVGYQAIEPRLENWKKKIESLENQIETQVIKSKTAQDKETKDNAIRRRHYLKMHLDYWLNKLDRFTREDVPTGFRNSQLVDTQLISKYAYHYLKTVFNQVDVIKGSTTAEFRKIFGIQPSDEKKDRSNHYHHAIDAAVLTLLPSSARRKDILEKKYEYEEKYKNKSYHEKPFENFDYWMIEKIKREILINNMNDQDKVLAPVIKRVRTRGKIEYLRDKDGQLIKDGDDKRIPKIKTGDAVRGQLHLDTFYGKIKIAAKDENGSLLRDENREVLYNQVDGNDEIWMVIRKPIESVNFDSDVIVDQMLSEHLKKQLNSGVKTNELVDFNNKVVRRLRCRTKKARGFLNPDNVTIVKEQTYKSKKDYKNYYYADSGDNYMFGLYENEYGRKIIPVNVFEATQFSNNQNEETKADIFKIKEPVLIGKGNHQKPADLKHIFMPGQKVIFFVESKEELKELYIDDKEEFSKRLYYVKTLADANTQRILFQHHMEARNNEQLAEDFPKKEFGTKGKDGFSRFSADFLAPRLLLTPSNFNFLVEEIDFEMDVTGQVNWRF</sequence>
<evidence type="ECO:0000313" key="16">
    <source>
        <dbReference type="Proteomes" id="UP000831460"/>
    </source>
</evidence>
<keyword evidence="8" id="KW-0051">Antiviral defense</keyword>
<keyword evidence="13" id="KW-0175">Coiled coil</keyword>
<organism evidence="15 16">
    <name type="scientific">Chryseobacterium suipulveris</name>
    <dbReference type="NCBI Taxonomy" id="2929800"/>
    <lineage>
        <taxon>Bacteria</taxon>
        <taxon>Pseudomonadati</taxon>
        <taxon>Bacteroidota</taxon>
        <taxon>Flavobacteriia</taxon>
        <taxon>Flavobacteriales</taxon>
        <taxon>Weeksellaceae</taxon>
        <taxon>Chryseobacterium group</taxon>
        <taxon>Chryseobacterium</taxon>
    </lineage>
</organism>
<feature type="domain" description="HNH Cas9-type" evidence="14">
    <location>
        <begin position="714"/>
        <end position="880"/>
    </location>
</feature>
<evidence type="ECO:0000256" key="2">
    <source>
        <dbReference type="ARBA" id="ARBA00022722"/>
    </source>
</evidence>
<evidence type="ECO:0000256" key="11">
    <source>
        <dbReference type="ARBA" id="ARBA00046380"/>
    </source>
</evidence>
<reference evidence="15 16" key="1">
    <citation type="submission" date="2022-03" db="EMBL/GenBank/DDBJ databases">
        <title>Chryseobacterium sp. isolated from particulate matters in swine house.</title>
        <authorList>
            <person name="Won M."/>
            <person name="Kim S.-J."/>
            <person name="Kwon S.-W."/>
        </authorList>
    </citation>
    <scope>NUCLEOTIDE SEQUENCE [LARGE SCALE GENOMIC DNA]</scope>
    <source>
        <strain evidence="15 16">SC2-2</strain>
    </source>
</reference>
<evidence type="ECO:0000313" key="15">
    <source>
        <dbReference type="EMBL" id="UOE42392.1"/>
    </source>
</evidence>
<evidence type="ECO:0000256" key="1">
    <source>
        <dbReference type="ARBA" id="ARBA00001946"/>
    </source>
</evidence>